<comment type="similarity">
    <text evidence="2">Belongs to the oxygen-dependent FAD-linked oxidoreductase family.</text>
</comment>
<dbReference type="FunFam" id="3.30.43.10:FF:000004">
    <property type="entry name" value="Berberine bridge enzyme-like 15"/>
    <property type="match status" value="1"/>
</dbReference>
<dbReference type="GO" id="GO:0016491">
    <property type="term" value="F:oxidoreductase activity"/>
    <property type="evidence" value="ECO:0007669"/>
    <property type="project" value="InterPro"/>
</dbReference>
<evidence type="ECO:0000313" key="11">
    <source>
        <dbReference type="Proteomes" id="UP001367508"/>
    </source>
</evidence>
<proteinExistence type="inferred from homology"/>
<keyword evidence="11" id="KW-1185">Reference proteome</keyword>
<evidence type="ECO:0000256" key="5">
    <source>
        <dbReference type="ARBA" id="ARBA00022827"/>
    </source>
</evidence>
<sequence length="538" mass="60413">MVSNSTMETIKGSFSFIITIMLCVSLVTSQSPTEKFLQCLSLHSQSSKPPISEVIYTPDNTSSFTSILNLHVHNNRFKTETTPKPLAIVTAKNESHAQATVTCAKSNSIQIRIRSGGHDYEGLSYISDIPYVILDLFPLQSVDVDISCGTAWVEAGATLGQIYYSIGKKSKVHAFPAGVCTSLGSGGHFSGGGYGNLMRKYGLSADNIIDARLVDANGKILDRKSMGEEMFWAIRGGGGASFGVILAWKIKFVSVPEEITAFRVKKTLEEGAADIVYKWQLVAPKLHEDLFIRLQHDAVNGTIQVSFIGQFLGQSNALLPLVNKSFPELGLKQSDCIQMPWVNSTLFWNEIPTDTPLETLLPQAKEPPTLYFKSKSDYVKDPIPKEALQPMWDFMIKANNNIRMQWNPYGGKMAQISASDTPFPHRAGNLFLIQYFVYWFEDGAEITDHFLNYTRSFYEFMTPYVSNSPRETFLNYRDIDIGAKHTSNGTVFDQARIYGSKYFKQNFERLVFVKTKVDPDNFFSYEQSIPTRIYWAKN</sequence>
<keyword evidence="6" id="KW-1015">Disulfide bond</keyword>
<evidence type="ECO:0000313" key="10">
    <source>
        <dbReference type="EMBL" id="KAK7362950.1"/>
    </source>
</evidence>
<dbReference type="Gene3D" id="3.30.43.10">
    <property type="entry name" value="Uridine Diphospho-n-acetylenolpyruvylglucosamine Reductase, domain 2"/>
    <property type="match status" value="1"/>
</dbReference>
<evidence type="ECO:0000256" key="3">
    <source>
        <dbReference type="ARBA" id="ARBA00022630"/>
    </source>
</evidence>
<dbReference type="InterPro" id="IPR016167">
    <property type="entry name" value="FAD-bd_PCMH_sub1"/>
</dbReference>
<dbReference type="InterPro" id="IPR016169">
    <property type="entry name" value="FAD-bd_PCMH_sub2"/>
</dbReference>
<evidence type="ECO:0000256" key="8">
    <source>
        <dbReference type="SAM" id="SignalP"/>
    </source>
</evidence>
<dbReference type="Pfam" id="PF01565">
    <property type="entry name" value="FAD_binding_4"/>
    <property type="match status" value="1"/>
</dbReference>
<feature type="chain" id="PRO_5042927951" description="FAD-binding PCMH-type domain-containing protein" evidence="8">
    <location>
        <begin position="30"/>
        <end position="538"/>
    </location>
</feature>
<evidence type="ECO:0000256" key="4">
    <source>
        <dbReference type="ARBA" id="ARBA00022729"/>
    </source>
</evidence>
<dbReference type="GO" id="GO:1901696">
    <property type="term" value="P:cannabinoid biosynthetic process"/>
    <property type="evidence" value="ECO:0007669"/>
    <property type="project" value="UniProtKB-ARBA"/>
</dbReference>
<dbReference type="InterPro" id="IPR006094">
    <property type="entry name" value="Oxid_FAD_bind_N"/>
</dbReference>
<dbReference type="PANTHER" id="PTHR32448">
    <property type="entry name" value="OS08G0158400 PROTEIN"/>
    <property type="match status" value="1"/>
</dbReference>
<accession>A0AAN9MXP3</accession>
<comment type="cofactor">
    <cofactor evidence="1">
        <name>FAD</name>
        <dbReference type="ChEBI" id="CHEBI:57692"/>
    </cofactor>
</comment>
<feature type="signal peptide" evidence="8">
    <location>
        <begin position="1"/>
        <end position="29"/>
    </location>
</feature>
<dbReference type="Proteomes" id="UP001367508">
    <property type="component" value="Unassembled WGS sequence"/>
</dbReference>
<organism evidence="10 11">
    <name type="scientific">Canavalia gladiata</name>
    <name type="common">Sword bean</name>
    <name type="synonym">Dolichos gladiatus</name>
    <dbReference type="NCBI Taxonomy" id="3824"/>
    <lineage>
        <taxon>Eukaryota</taxon>
        <taxon>Viridiplantae</taxon>
        <taxon>Streptophyta</taxon>
        <taxon>Embryophyta</taxon>
        <taxon>Tracheophyta</taxon>
        <taxon>Spermatophyta</taxon>
        <taxon>Magnoliopsida</taxon>
        <taxon>eudicotyledons</taxon>
        <taxon>Gunneridae</taxon>
        <taxon>Pentapetalae</taxon>
        <taxon>rosids</taxon>
        <taxon>fabids</taxon>
        <taxon>Fabales</taxon>
        <taxon>Fabaceae</taxon>
        <taxon>Papilionoideae</taxon>
        <taxon>50 kb inversion clade</taxon>
        <taxon>NPAAA clade</taxon>
        <taxon>indigoferoid/millettioid clade</taxon>
        <taxon>Phaseoleae</taxon>
        <taxon>Canavalia</taxon>
    </lineage>
</organism>
<comment type="caution">
    <text evidence="10">The sequence shown here is derived from an EMBL/GenBank/DDBJ whole genome shotgun (WGS) entry which is preliminary data.</text>
</comment>
<evidence type="ECO:0000256" key="1">
    <source>
        <dbReference type="ARBA" id="ARBA00001974"/>
    </source>
</evidence>
<feature type="domain" description="FAD-binding PCMH-type" evidence="9">
    <location>
        <begin position="81"/>
        <end position="255"/>
    </location>
</feature>
<dbReference type="EMBL" id="JAYMYQ010000001">
    <property type="protein sequence ID" value="KAK7362950.1"/>
    <property type="molecule type" value="Genomic_DNA"/>
</dbReference>
<evidence type="ECO:0000256" key="6">
    <source>
        <dbReference type="ARBA" id="ARBA00023157"/>
    </source>
</evidence>
<evidence type="ECO:0000259" key="9">
    <source>
        <dbReference type="PROSITE" id="PS51387"/>
    </source>
</evidence>
<dbReference type="Gene3D" id="3.30.465.10">
    <property type="match status" value="1"/>
</dbReference>
<dbReference type="Pfam" id="PF08031">
    <property type="entry name" value="BBE"/>
    <property type="match status" value="1"/>
</dbReference>
<keyword evidence="4 8" id="KW-0732">Signal</keyword>
<dbReference type="InterPro" id="IPR012951">
    <property type="entry name" value="BBE"/>
</dbReference>
<keyword evidence="5" id="KW-0274">FAD</keyword>
<dbReference type="GO" id="GO:0071949">
    <property type="term" value="F:FAD binding"/>
    <property type="evidence" value="ECO:0007669"/>
    <property type="project" value="InterPro"/>
</dbReference>
<evidence type="ECO:0000256" key="7">
    <source>
        <dbReference type="ARBA" id="ARBA00023180"/>
    </source>
</evidence>
<evidence type="ECO:0000256" key="2">
    <source>
        <dbReference type="ARBA" id="ARBA00005466"/>
    </source>
</evidence>
<protein>
    <recommendedName>
        <fullName evidence="9">FAD-binding PCMH-type domain-containing protein</fullName>
    </recommendedName>
</protein>
<keyword evidence="3" id="KW-0285">Flavoprotein</keyword>
<reference evidence="10 11" key="1">
    <citation type="submission" date="2024-01" db="EMBL/GenBank/DDBJ databases">
        <title>The genomes of 5 underutilized Papilionoideae crops provide insights into root nodulation and disease resistanc.</title>
        <authorList>
            <person name="Jiang F."/>
        </authorList>
    </citation>
    <scope>NUCLEOTIDE SEQUENCE [LARGE SCALE GENOMIC DNA]</scope>
    <source>
        <strain evidence="10">LVBAO_FW01</strain>
        <tissue evidence="10">Leaves</tissue>
    </source>
</reference>
<gene>
    <name evidence="10" type="ORF">VNO77_05075</name>
</gene>
<dbReference type="PROSITE" id="PS51387">
    <property type="entry name" value="FAD_PCMH"/>
    <property type="match status" value="1"/>
</dbReference>
<keyword evidence="7" id="KW-0325">Glycoprotein</keyword>
<dbReference type="AlphaFoldDB" id="A0AAN9MXP3"/>
<dbReference type="SUPFAM" id="SSF56176">
    <property type="entry name" value="FAD-binding/transporter-associated domain-like"/>
    <property type="match status" value="1"/>
</dbReference>
<dbReference type="InterPro" id="IPR036318">
    <property type="entry name" value="FAD-bd_PCMH-like_sf"/>
</dbReference>
<name>A0AAN9MXP3_CANGL</name>
<dbReference type="Gene3D" id="3.40.462.20">
    <property type="match status" value="1"/>
</dbReference>
<dbReference type="InterPro" id="IPR016166">
    <property type="entry name" value="FAD-bd_PCMH"/>
</dbReference>